<sequence length="376" mass="38159">MRKLLILACSIVLVDTVFYSALVPLIPYFTSELGLSKLEVGLLNGSFGAGVLAGSLPGGYLVARFGPKAAALFGFALFSLASLAFAFAGTEWALIGARFGEGFASAFSWIAAFTWLVAAVPDGRRGQAIGTLISAAVVGALLGPIVGSAASIVGISATFVGVAVLGALIGTWVLFTPAPPPEPYRPFFSMLLGVFRPRLALGMWFILLSPLLFGAPLVLAPLALDASGWGALAIGGVFLAAAAFEATAQPFIGRWSDRAGYRVPLAVGLAGSISLLFLLAWGPGAAAVSAFVVLAAVFFNGSVTLGTALFSKEAEGFGVDQAIVFAATNVAWATGSALGAPLAGSLADAGGDGLAYLALAAVCGLTLVALRRVKLR</sequence>
<proteinExistence type="predicted"/>
<dbReference type="GO" id="GO:0022857">
    <property type="term" value="F:transmembrane transporter activity"/>
    <property type="evidence" value="ECO:0007669"/>
    <property type="project" value="InterPro"/>
</dbReference>
<dbReference type="PROSITE" id="PS50850">
    <property type="entry name" value="MFS"/>
    <property type="match status" value="1"/>
</dbReference>
<reference evidence="8 10" key="1">
    <citation type="submission" date="2014-03" db="EMBL/GenBank/DDBJ databases">
        <title>Complete genome sequence of the Radio-Resistant Rubrobacter radiotolerans RSPS-4.</title>
        <authorList>
            <person name="Egas C.C."/>
            <person name="Barroso C.C."/>
            <person name="Froufe H.J.C."/>
            <person name="Pacheco J.J."/>
            <person name="Albuquerque L.L."/>
            <person name="da Costa M.M.S."/>
        </authorList>
    </citation>
    <scope>NUCLEOTIDE SEQUENCE [LARGE SCALE GENOMIC DNA]</scope>
    <source>
        <strain evidence="8 10">RSPS-4</strain>
    </source>
</reference>
<dbReference type="Proteomes" id="UP001281130">
    <property type="component" value="Unassembled WGS sequence"/>
</dbReference>
<evidence type="ECO:0000256" key="5">
    <source>
        <dbReference type="ARBA" id="ARBA00023136"/>
    </source>
</evidence>
<dbReference type="AlphaFoldDB" id="A0A023X3Y0"/>
<feature type="transmembrane region" description="Helical" evidence="6">
    <location>
        <begin position="159"/>
        <end position="178"/>
    </location>
</feature>
<evidence type="ECO:0000256" key="2">
    <source>
        <dbReference type="ARBA" id="ARBA00022448"/>
    </source>
</evidence>
<feature type="transmembrane region" description="Helical" evidence="6">
    <location>
        <begin position="70"/>
        <end position="90"/>
    </location>
</feature>
<dbReference type="PANTHER" id="PTHR23506:SF23">
    <property type="entry name" value="GH10249P"/>
    <property type="match status" value="1"/>
</dbReference>
<keyword evidence="2" id="KW-0813">Transport</keyword>
<feature type="domain" description="Major facilitator superfamily (MFS) profile" evidence="7">
    <location>
        <begin position="4"/>
        <end position="376"/>
    </location>
</feature>
<accession>A0A023X3Y0</accession>
<dbReference type="InterPro" id="IPR036259">
    <property type="entry name" value="MFS_trans_sf"/>
</dbReference>
<evidence type="ECO:0000259" key="7">
    <source>
        <dbReference type="PROSITE" id="PS50850"/>
    </source>
</evidence>
<evidence type="ECO:0000256" key="6">
    <source>
        <dbReference type="SAM" id="Phobius"/>
    </source>
</evidence>
<feature type="transmembrane region" description="Helical" evidence="6">
    <location>
        <begin position="322"/>
        <end position="347"/>
    </location>
</feature>
<feature type="transmembrane region" description="Helical" evidence="6">
    <location>
        <begin position="102"/>
        <end position="120"/>
    </location>
</feature>
<name>A0A023X3Y0_RUBRA</name>
<dbReference type="RefSeq" id="WP_038682257.1">
    <property type="nucleotide sequence ID" value="NZ_CP007514.1"/>
</dbReference>
<dbReference type="HOGENOM" id="CLU_735461_0_0_11"/>
<reference evidence="9" key="2">
    <citation type="submission" date="2023-11" db="EMBL/GenBank/DDBJ databases">
        <title>MicrobeMod: A computational toolkit for identifying prokaryotic methylation and restriction-modification with nanopore sequencing.</title>
        <authorList>
            <person name="Crits-Christoph A."/>
            <person name="Kang S.C."/>
            <person name="Lee H."/>
            <person name="Ostrov N."/>
        </authorList>
    </citation>
    <scope>NUCLEOTIDE SEQUENCE</scope>
    <source>
        <strain evidence="9">ATCC 51242</strain>
    </source>
</reference>
<feature type="transmembrane region" description="Helical" evidence="6">
    <location>
        <begin position="132"/>
        <end position="153"/>
    </location>
</feature>
<dbReference type="STRING" id="42256.RradSPS_1889"/>
<feature type="transmembrane region" description="Helical" evidence="6">
    <location>
        <begin position="287"/>
        <end position="310"/>
    </location>
</feature>
<feature type="transmembrane region" description="Helical" evidence="6">
    <location>
        <begin position="199"/>
        <end position="223"/>
    </location>
</feature>
<protein>
    <submittedName>
        <fullName evidence="8">Arabinose efflux permease</fullName>
    </submittedName>
    <submittedName>
        <fullName evidence="9">MFS transporter</fullName>
    </submittedName>
</protein>
<dbReference type="EMBL" id="JAWXXX010000001">
    <property type="protein sequence ID" value="MDX5894577.1"/>
    <property type="molecule type" value="Genomic_DNA"/>
</dbReference>
<evidence type="ECO:0000256" key="3">
    <source>
        <dbReference type="ARBA" id="ARBA00022692"/>
    </source>
</evidence>
<gene>
    <name evidence="8" type="ORF">RradSPS_1889</name>
    <name evidence="9" type="ORF">SIL72_11125</name>
</gene>
<dbReference type="KEGG" id="rrd:RradSPS_1889"/>
<evidence type="ECO:0000313" key="8">
    <source>
        <dbReference type="EMBL" id="AHY47172.1"/>
    </source>
</evidence>
<dbReference type="eggNOG" id="COG2814">
    <property type="taxonomic scope" value="Bacteria"/>
</dbReference>
<feature type="transmembrane region" description="Helical" evidence="6">
    <location>
        <begin position="260"/>
        <end position="281"/>
    </location>
</feature>
<evidence type="ECO:0000313" key="10">
    <source>
        <dbReference type="Proteomes" id="UP000025229"/>
    </source>
</evidence>
<feature type="transmembrane region" description="Helical" evidence="6">
    <location>
        <begin position="353"/>
        <end position="370"/>
    </location>
</feature>
<dbReference type="Proteomes" id="UP000025229">
    <property type="component" value="Chromosome"/>
</dbReference>
<keyword evidence="4 6" id="KW-1133">Transmembrane helix</keyword>
<dbReference type="InterPro" id="IPR050930">
    <property type="entry name" value="MFS_Vesicular_Transporter"/>
</dbReference>
<feature type="transmembrane region" description="Helical" evidence="6">
    <location>
        <begin position="44"/>
        <end position="63"/>
    </location>
</feature>
<dbReference type="GO" id="GO:0005886">
    <property type="term" value="C:plasma membrane"/>
    <property type="evidence" value="ECO:0007669"/>
    <property type="project" value="UniProtKB-SubCell"/>
</dbReference>
<organism evidence="8 10">
    <name type="scientific">Rubrobacter radiotolerans</name>
    <name type="common">Arthrobacter radiotolerans</name>
    <dbReference type="NCBI Taxonomy" id="42256"/>
    <lineage>
        <taxon>Bacteria</taxon>
        <taxon>Bacillati</taxon>
        <taxon>Actinomycetota</taxon>
        <taxon>Rubrobacteria</taxon>
        <taxon>Rubrobacterales</taxon>
        <taxon>Rubrobacteraceae</taxon>
        <taxon>Rubrobacter</taxon>
    </lineage>
</organism>
<comment type="subcellular location">
    <subcellularLocation>
        <location evidence="1">Cell membrane</location>
        <topology evidence="1">Multi-pass membrane protein</topology>
    </subcellularLocation>
</comment>
<dbReference type="PRINTS" id="PR01035">
    <property type="entry name" value="TCRTETA"/>
</dbReference>
<keyword evidence="5 6" id="KW-0472">Membrane</keyword>
<dbReference type="EMBL" id="CP007514">
    <property type="protein sequence ID" value="AHY47172.1"/>
    <property type="molecule type" value="Genomic_DNA"/>
</dbReference>
<keyword evidence="10" id="KW-1185">Reference proteome</keyword>
<dbReference type="Gene3D" id="1.20.1250.20">
    <property type="entry name" value="MFS general substrate transporter like domains"/>
    <property type="match status" value="2"/>
</dbReference>
<dbReference type="InterPro" id="IPR020846">
    <property type="entry name" value="MFS_dom"/>
</dbReference>
<feature type="transmembrane region" description="Helical" evidence="6">
    <location>
        <begin position="229"/>
        <end position="248"/>
    </location>
</feature>
<dbReference type="InterPro" id="IPR001958">
    <property type="entry name" value="Tet-R_TetA/multi-R_MdtG-like"/>
</dbReference>
<dbReference type="Pfam" id="PF07690">
    <property type="entry name" value="MFS_1"/>
    <property type="match status" value="1"/>
</dbReference>
<evidence type="ECO:0000256" key="1">
    <source>
        <dbReference type="ARBA" id="ARBA00004651"/>
    </source>
</evidence>
<evidence type="ECO:0000313" key="9">
    <source>
        <dbReference type="EMBL" id="MDX5894577.1"/>
    </source>
</evidence>
<dbReference type="PANTHER" id="PTHR23506">
    <property type="entry name" value="GH10249P"/>
    <property type="match status" value="1"/>
</dbReference>
<evidence type="ECO:0000256" key="4">
    <source>
        <dbReference type="ARBA" id="ARBA00022989"/>
    </source>
</evidence>
<keyword evidence="3 6" id="KW-0812">Transmembrane</keyword>
<dbReference type="InterPro" id="IPR011701">
    <property type="entry name" value="MFS"/>
</dbReference>
<dbReference type="SUPFAM" id="SSF103473">
    <property type="entry name" value="MFS general substrate transporter"/>
    <property type="match status" value="1"/>
</dbReference>